<gene>
    <name evidence="3" type="primary">ddn</name>
    <name evidence="3" type="ORF">SRB5_46040</name>
</gene>
<organism evidence="3 4">
    <name type="scientific">Streptomyces smaragdinus</name>
    <dbReference type="NCBI Taxonomy" id="2585196"/>
    <lineage>
        <taxon>Bacteria</taxon>
        <taxon>Bacillati</taxon>
        <taxon>Actinomycetota</taxon>
        <taxon>Actinomycetes</taxon>
        <taxon>Kitasatosporales</taxon>
        <taxon>Streptomycetaceae</taxon>
        <taxon>Streptomyces</taxon>
    </lineage>
</organism>
<dbReference type="Pfam" id="PF04075">
    <property type="entry name" value="F420H2_quin_red"/>
    <property type="match status" value="1"/>
</dbReference>
<dbReference type="GO" id="GO:0005886">
    <property type="term" value="C:plasma membrane"/>
    <property type="evidence" value="ECO:0007669"/>
    <property type="project" value="TreeGrafter"/>
</dbReference>
<proteinExistence type="inferred from homology"/>
<accession>A0A7K0CLS7</accession>
<dbReference type="InterPro" id="IPR004378">
    <property type="entry name" value="F420H2_quin_Rdtase"/>
</dbReference>
<dbReference type="SUPFAM" id="SSF50475">
    <property type="entry name" value="FMN-binding split barrel"/>
    <property type="match status" value="1"/>
</dbReference>
<dbReference type="InterPro" id="IPR012349">
    <property type="entry name" value="Split_barrel_FMN-bd"/>
</dbReference>
<evidence type="ECO:0000256" key="1">
    <source>
        <dbReference type="ARBA" id="ARBA00008710"/>
    </source>
</evidence>
<dbReference type="GO" id="GO:0016491">
    <property type="term" value="F:oxidoreductase activity"/>
    <property type="evidence" value="ECO:0007669"/>
    <property type="project" value="UniProtKB-KW"/>
</dbReference>
<reference evidence="3 4" key="1">
    <citation type="submission" date="2019-10" db="EMBL/GenBank/DDBJ databases">
        <title>Streptomyces smaragdinus sp. nov. and Streptomyces fabii sp. nov., isolated from the gut of fungus growing-termite Macrotermes natalensis.</title>
        <authorList>
            <person name="Schwitalla J."/>
            <person name="Benndorf R."/>
            <person name="Martin K."/>
            <person name="De Beer W."/>
            <person name="Kaster A.-K."/>
            <person name="Vollmers J."/>
            <person name="Poulsen M."/>
            <person name="Beemelmanns C."/>
        </authorList>
    </citation>
    <scope>NUCLEOTIDE SEQUENCE [LARGE SCALE GENOMIC DNA]</scope>
    <source>
        <strain evidence="3 4">RB5</strain>
    </source>
</reference>
<dbReference type="OrthoDB" id="8225825at2"/>
<comment type="caution">
    <text evidence="3">The sequence shown here is derived from an EMBL/GenBank/DDBJ whole genome shotgun (WGS) entry which is preliminary data.</text>
</comment>
<dbReference type="PANTHER" id="PTHR39428:SF1">
    <property type="entry name" value="F420H(2)-DEPENDENT QUINONE REDUCTASE RV1261C"/>
    <property type="match status" value="1"/>
</dbReference>
<dbReference type="Proteomes" id="UP000466345">
    <property type="component" value="Unassembled WGS sequence"/>
</dbReference>
<dbReference type="PANTHER" id="PTHR39428">
    <property type="entry name" value="F420H(2)-DEPENDENT QUINONE REDUCTASE RV1261C"/>
    <property type="match status" value="1"/>
</dbReference>
<keyword evidence="4" id="KW-1185">Reference proteome</keyword>
<evidence type="ECO:0000313" key="3">
    <source>
        <dbReference type="EMBL" id="MQY14437.1"/>
    </source>
</evidence>
<comment type="catalytic activity">
    <reaction evidence="2">
        <text>oxidized coenzyme F420-(gamma-L-Glu)(n) + a quinol + H(+) = reduced coenzyme F420-(gamma-L-Glu)(n) + a quinone</text>
        <dbReference type="Rhea" id="RHEA:39663"/>
        <dbReference type="Rhea" id="RHEA-COMP:12939"/>
        <dbReference type="Rhea" id="RHEA-COMP:14378"/>
        <dbReference type="ChEBI" id="CHEBI:15378"/>
        <dbReference type="ChEBI" id="CHEBI:24646"/>
        <dbReference type="ChEBI" id="CHEBI:132124"/>
        <dbReference type="ChEBI" id="CHEBI:133980"/>
        <dbReference type="ChEBI" id="CHEBI:139511"/>
    </reaction>
</comment>
<comment type="similarity">
    <text evidence="1">Belongs to the F420H(2)-dependent quinone reductase family.</text>
</comment>
<dbReference type="EC" id="1.-.-.-" evidence="3"/>
<name>A0A7K0CLS7_9ACTN</name>
<dbReference type="NCBIfam" id="TIGR00026">
    <property type="entry name" value="hi_GC_TIGR00026"/>
    <property type="match status" value="1"/>
</dbReference>
<keyword evidence="3" id="KW-0560">Oxidoreductase</keyword>
<dbReference type="GO" id="GO:0070967">
    <property type="term" value="F:coenzyme F420 binding"/>
    <property type="evidence" value="ECO:0007669"/>
    <property type="project" value="TreeGrafter"/>
</dbReference>
<protein>
    <submittedName>
        <fullName evidence="3">Deazaflavin-dependent nitroreductase</fullName>
        <ecNumber evidence="3">1.-.-.-</ecNumber>
    </submittedName>
</protein>
<evidence type="ECO:0000256" key="2">
    <source>
        <dbReference type="ARBA" id="ARBA00049106"/>
    </source>
</evidence>
<dbReference type="AlphaFoldDB" id="A0A7K0CLS7"/>
<evidence type="ECO:0000313" key="4">
    <source>
        <dbReference type="Proteomes" id="UP000466345"/>
    </source>
</evidence>
<dbReference type="RefSeq" id="WP_153455120.1">
    <property type="nucleotide sequence ID" value="NZ_WEGJ01000021.1"/>
</dbReference>
<dbReference type="Gene3D" id="2.30.110.10">
    <property type="entry name" value="Electron Transport, Fmn-binding Protein, Chain A"/>
    <property type="match status" value="1"/>
</dbReference>
<sequence length="143" mass="15930">MTTEQRNALNQQVIDQFREQGGTGPIGEMMHADRMVLLTHTGARTGTRRTTPMGFWRLDGDRVCVVASNMGAVHAPDWYHNVVAHPEVTVELGAERYAATAVPVTGAERDRLWAELLTAAPFFADHEKQAGRTIPLVELRRRP</sequence>
<dbReference type="EMBL" id="WEGJ01000021">
    <property type="protein sequence ID" value="MQY14437.1"/>
    <property type="molecule type" value="Genomic_DNA"/>
</dbReference>